<evidence type="ECO:0000313" key="3">
    <source>
        <dbReference type="Proteomes" id="UP001596023"/>
    </source>
</evidence>
<feature type="compositionally biased region" description="Gly residues" evidence="1">
    <location>
        <begin position="281"/>
        <end position="290"/>
    </location>
</feature>
<name>A0ABV9KUK5_9BACT</name>
<organism evidence="2 3">
    <name type="scientific">Dysgonomonas termitidis</name>
    <dbReference type="NCBI Taxonomy" id="1516126"/>
    <lineage>
        <taxon>Bacteria</taxon>
        <taxon>Pseudomonadati</taxon>
        <taxon>Bacteroidota</taxon>
        <taxon>Bacteroidia</taxon>
        <taxon>Bacteroidales</taxon>
        <taxon>Dysgonomonadaceae</taxon>
        <taxon>Dysgonomonas</taxon>
    </lineage>
</organism>
<dbReference type="Proteomes" id="UP001596023">
    <property type="component" value="Unassembled WGS sequence"/>
</dbReference>
<dbReference type="EMBL" id="JBHSGN010000063">
    <property type="protein sequence ID" value="MFC4673758.1"/>
    <property type="molecule type" value="Genomic_DNA"/>
</dbReference>
<sequence length="290" mass="32544">MRTDTYKIDNISILIYNNNLEKERYSSYPFEDNARTKLGNFNFKLFPGEHSAYCFTNIAGINFPEIETFSTARFELKQNESGYYEEPPAILLESKRPFIHFPGPIVTDTVWFEEVYVGRICIAFKNMTNLSPSLTFDNIKNVEILAKGVGVTQYLSQIEITDPLETRSSRYSIDDKILLTSQLSQDPYPDFDFGFDNYYFPSLSAVDGITEPISLQLNFLSGNNNIISTLAIDLIDRLTGEAIILHTGETLLVTVDGNNIQILHLEDPSDWNSGIESGGNNTPGGGGTEI</sequence>
<proteinExistence type="predicted"/>
<protein>
    <submittedName>
        <fullName evidence="2">Uncharacterized protein</fullName>
    </submittedName>
</protein>
<comment type="caution">
    <text evidence="2">The sequence shown here is derived from an EMBL/GenBank/DDBJ whole genome shotgun (WGS) entry which is preliminary data.</text>
</comment>
<accession>A0ABV9KUK5</accession>
<gene>
    <name evidence="2" type="ORF">ACFO6W_08655</name>
</gene>
<keyword evidence="3" id="KW-1185">Reference proteome</keyword>
<reference evidence="3" key="1">
    <citation type="journal article" date="2019" name="Int. J. Syst. Evol. Microbiol.">
        <title>The Global Catalogue of Microorganisms (GCM) 10K type strain sequencing project: providing services to taxonomists for standard genome sequencing and annotation.</title>
        <authorList>
            <consortium name="The Broad Institute Genomics Platform"/>
            <consortium name="The Broad Institute Genome Sequencing Center for Infectious Disease"/>
            <person name="Wu L."/>
            <person name="Ma J."/>
        </authorList>
    </citation>
    <scope>NUCLEOTIDE SEQUENCE [LARGE SCALE GENOMIC DNA]</scope>
    <source>
        <strain evidence="3">CCUG 66188</strain>
    </source>
</reference>
<evidence type="ECO:0000256" key="1">
    <source>
        <dbReference type="SAM" id="MobiDB-lite"/>
    </source>
</evidence>
<dbReference type="RefSeq" id="WP_379995353.1">
    <property type="nucleotide sequence ID" value="NZ_JBHSGN010000063.1"/>
</dbReference>
<feature type="region of interest" description="Disordered" evidence="1">
    <location>
        <begin position="271"/>
        <end position="290"/>
    </location>
</feature>
<evidence type="ECO:0000313" key="2">
    <source>
        <dbReference type="EMBL" id="MFC4673758.1"/>
    </source>
</evidence>